<dbReference type="EMBL" id="LNIX01000004">
    <property type="protein sequence ID" value="OXA55432.1"/>
    <property type="molecule type" value="Genomic_DNA"/>
</dbReference>
<reference evidence="1 2" key="1">
    <citation type="submission" date="2015-12" db="EMBL/GenBank/DDBJ databases">
        <title>The genome of Folsomia candida.</title>
        <authorList>
            <person name="Faddeeva A."/>
            <person name="Derks M.F."/>
            <person name="Anvar Y."/>
            <person name="Smit S."/>
            <person name="Van Straalen N."/>
            <person name="Roelofs D."/>
        </authorList>
    </citation>
    <scope>NUCLEOTIDE SEQUENCE [LARGE SCALE GENOMIC DNA]</scope>
    <source>
        <strain evidence="1 2">VU population</strain>
        <tissue evidence="1">Whole body</tissue>
    </source>
</reference>
<comment type="caution">
    <text evidence="1">The sequence shown here is derived from an EMBL/GenBank/DDBJ whole genome shotgun (WGS) entry which is preliminary data.</text>
</comment>
<dbReference type="OrthoDB" id="188511at2759"/>
<dbReference type="AlphaFoldDB" id="A0A226ECZ9"/>
<dbReference type="STRING" id="158441.A0A226ECZ9"/>
<gene>
    <name evidence="1" type="ORF">Fcan01_09218</name>
</gene>
<protein>
    <submittedName>
        <fullName evidence="1">Uncharacterized protein</fullName>
    </submittedName>
</protein>
<keyword evidence="2" id="KW-1185">Reference proteome</keyword>
<accession>A0A226ECZ9</accession>
<organism evidence="1 2">
    <name type="scientific">Folsomia candida</name>
    <name type="common">Springtail</name>
    <dbReference type="NCBI Taxonomy" id="158441"/>
    <lineage>
        <taxon>Eukaryota</taxon>
        <taxon>Metazoa</taxon>
        <taxon>Ecdysozoa</taxon>
        <taxon>Arthropoda</taxon>
        <taxon>Hexapoda</taxon>
        <taxon>Collembola</taxon>
        <taxon>Entomobryomorpha</taxon>
        <taxon>Isotomoidea</taxon>
        <taxon>Isotomidae</taxon>
        <taxon>Proisotominae</taxon>
        <taxon>Folsomia</taxon>
    </lineage>
</organism>
<name>A0A226ECZ9_FOLCA</name>
<dbReference type="Proteomes" id="UP000198287">
    <property type="component" value="Unassembled WGS sequence"/>
</dbReference>
<evidence type="ECO:0000313" key="2">
    <source>
        <dbReference type="Proteomes" id="UP000198287"/>
    </source>
</evidence>
<evidence type="ECO:0000313" key="1">
    <source>
        <dbReference type="EMBL" id="OXA55432.1"/>
    </source>
</evidence>
<proteinExistence type="predicted"/>
<dbReference type="PANTHER" id="PTHR46901">
    <property type="entry name" value="GH04942P"/>
    <property type="match status" value="1"/>
</dbReference>
<sequence length="109" mass="12298">MKMGRRRTLTELYCSRTKVGFVGVVVVVAWFLILAVDNVAEAHVGLTFPPARKFDLDFLDNIRTKPPCGMPKDRIQLNPSPVIIVQFGYKTNPEKSTGDVMRTSKIFKL</sequence>
<dbReference type="PANTHER" id="PTHR46901:SF2">
    <property type="entry name" value="GH04942P"/>
    <property type="match status" value="1"/>
</dbReference>